<proteinExistence type="predicted"/>
<sequence length="193" mass="23218">MNNKFEEDYRWYNDQLNHIPISVDFIKESTIIFKKLSVLANTLYDGIENKLSWLKSEILSLKDTTIKISIGFSIDFELYYKNSTLRFELIEDYLKNKQLKFHITEELMYIYEYYLDKDEVYKIIRIISSLMQYSIPNNLTKSLIINILTSYYKDEDFEDNTILLVLRNFIYKNLSISDKEFIIKEFPQATILK</sequence>
<protein>
    <submittedName>
        <fullName evidence="1">Uncharacterized protein</fullName>
    </submittedName>
</protein>
<comment type="caution">
    <text evidence="1">The sequence shown here is derived from an EMBL/GenBank/DDBJ whole genome shotgun (WGS) entry which is preliminary data.</text>
</comment>
<evidence type="ECO:0000313" key="1">
    <source>
        <dbReference type="EMBL" id="PQL93778.1"/>
    </source>
</evidence>
<dbReference type="Proteomes" id="UP000238042">
    <property type="component" value="Unassembled WGS sequence"/>
</dbReference>
<reference evidence="1 2" key="1">
    <citation type="submission" date="2018-02" db="EMBL/GenBank/DDBJ databases">
        <title>Genome sequences of Apibacter spp., gut symbionts of Asian honey bees.</title>
        <authorList>
            <person name="Kwong W.K."/>
            <person name="Steele M.I."/>
            <person name="Moran N.A."/>
        </authorList>
    </citation>
    <scope>NUCLEOTIDE SEQUENCE [LARGE SCALE GENOMIC DNA]</scope>
    <source>
        <strain evidence="2">wkB301</strain>
    </source>
</reference>
<accession>A0A2S8AEL8</accession>
<dbReference type="EMBL" id="PSZM01000028">
    <property type="protein sequence ID" value="PQL93778.1"/>
    <property type="molecule type" value="Genomic_DNA"/>
</dbReference>
<dbReference type="RefSeq" id="WP_105246315.1">
    <property type="nucleotide sequence ID" value="NZ_PSZM01000028.1"/>
</dbReference>
<keyword evidence="2" id="KW-1185">Reference proteome</keyword>
<organism evidence="1 2">
    <name type="scientific">Apibacter adventoris</name>
    <dbReference type="NCBI Taxonomy" id="1679466"/>
    <lineage>
        <taxon>Bacteria</taxon>
        <taxon>Pseudomonadati</taxon>
        <taxon>Bacteroidota</taxon>
        <taxon>Flavobacteriia</taxon>
        <taxon>Flavobacteriales</taxon>
        <taxon>Weeksellaceae</taxon>
        <taxon>Apibacter</taxon>
    </lineage>
</organism>
<gene>
    <name evidence="1" type="ORF">C4S77_04295</name>
</gene>
<evidence type="ECO:0000313" key="2">
    <source>
        <dbReference type="Proteomes" id="UP000238042"/>
    </source>
</evidence>
<name>A0A2S8AEL8_9FLAO</name>
<dbReference type="AlphaFoldDB" id="A0A2S8AEL8"/>